<accession>A0A8J8SF15</accession>
<sequence length="74" mass="8474">MAEKIHVVTFLVDELDVKDFASSDPEQSKEDNVAELLAKLMEDGYWLTNVLNTKGSHAYKYIMVKSYDDDDNDD</sequence>
<protein>
    <submittedName>
        <fullName evidence="1">Uncharacterized protein</fullName>
    </submittedName>
</protein>
<keyword evidence="2" id="KW-1185">Reference proteome</keyword>
<dbReference type="AlphaFoldDB" id="A0A8J8SF15"/>
<dbReference type="KEGG" id="vpy:HZI73_00010"/>
<evidence type="ECO:0000313" key="2">
    <source>
        <dbReference type="Proteomes" id="UP000683246"/>
    </source>
</evidence>
<evidence type="ECO:0000313" key="1">
    <source>
        <dbReference type="EMBL" id="QUI20789.1"/>
    </source>
</evidence>
<organism evidence="1 2">
    <name type="scientific">Vallitalea pronyensis</name>
    <dbReference type="NCBI Taxonomy" id="1348613"/>
    <lineage>
        <taxon>Bacteria</taxon>
        <taxon>Bacillati</taxon>
        <taxon>Bacillota</taxon>
        <taxon>Clostridia</taxon>
        <taxon>Lachnospirales</taxon>
        <taxon>Vallitaleaceae</taxon>
        <taxon>Vallitalea</taxon>
    </lineage>
</organism>
<dbReference type="EMBL" id="CP058649">
    <property type="protein sequence ID" value="QUI20789.1"/>
    <property type="molecule type" value="Genomic_DNA"/>
</dbReference>
<gene>
    <name evidence="1" type="ORF">HZI73_00010</name>
</gene>
<proteinExistence type="predicted"/>
<reference evidence="1" key="1">
    <citation type="submission" date="2020-07" db="EMBL/GenBank/DDBJ databases">
        <title>Vallitalea pronyensis genome.</title>
        <authorList>
            <person name="Postec A."/>
        </authorList>
    </citation>
    <scope>NUCLEOTIDE SEQUENCE</scope>
    <source>
        <strain evidence="1">FatNI3</strain>
    </source>
</reference>
<dbReference type="Proteomes" id="UP000683246">
    <property type="component" value="Chromosome"/>
</dbReference>
<name>A0A8J8SF15_9FIRM</name>
<dbReference type="RefSeq" id="WP_212696247.1">
    <property type="nucleotide sequence ID" value="NZ_CP058649.1"/>
</dbReference>